<proteinExistence type="inferred from homology"/>
<dbReference type="GO" id="GO:0009699">
    <property type="term" value="P:phenylpropanoid biosynthetic process"/>
    <property type="evidence" value="ECO:0007669"/>
    <property type="project" value="UniProtKB-ARBA"/>
</dbReference>
<evidence type="ECO:0000256" key="6">
    <source>
        <dbReference type="SAM" id="SignalP"/>
    </source>
</evidence>
<dbReference type="Gene3D" id="2.40.480.10">
    <property type="entry name" value="Allene oxide cyclase-like"/>
    <property type="match status" value="4"/>
</dbReference>
<dbReference type="Gramene" id="LPERR11G04260.1">
    <property type="protein sequence ID" value="LPERR11G04260.1"/>
    <property type="gene ID" value="LPERR11G04260"/>
</dbReference>
<dbReference type="eggNOG" id="ENOG502RXST">
    <property type="taxonomic scope" value="Eukaryota"/>
</dbReference>
<comment type="similarity">
    <text evidence="2">Belongs to the plant dirigent protein family.</text>
</comment>
<feature type="signal peptide" evidence="6">
    <location>
        <begin position="1"/>
        <end position="20"/>
    </location>
</feature>
<reference evidence="8" key="2">
    <citation type="submission" date="2013-12" db="EMBL/GenBank/DDBJ databases">
        <authorList>
            <person name="Yu Y."/>
            <person name="Lee S."/>
            <person name="de Baynast K."/>
            <person name="Wissotski M."/>
            <person name="Liu L."/>
            <person name="Talag J."/>
            <person name="Goicoechea J."/>
            <person name="Angelova A."/>
            <person name="Jetty R."/>
            <person name="Kudrna D."/>
            <person name="Golser W."/>
            <person name="Rivera L."/>
            <person name="Zhang J."/>
            <person name="Wing R."/>
        </authorList>
    </citation>
    <scope>NUCLEOTIDE SEQUENCE</scope>
</reference>
<evidence type="ECO:0000313" key="8">
    <source>
        <dbReference type="Proteomes" id="UP000032180"/>
    </source>
</evidence>
<dbReference type="AlphaFoldDB" id="A0A0D9XPN6"/>
<feature type="chain" id="PRO_5002350173" description="Dirigent protein" evidence="6">
    <location>
        <begin position="21"/>
        <end position="838"/>
    </location>
</feature>
<dbReference type="GO" id="GO:0005576">
    <property type="term" value="C:extracellular region"/>
    <property type="evidence" value="ECO:0007669"/>
    <property type="project" value="UniProtKB-SubCell"/>
</dbReference>
<dbReference type="Proteomes" id="UP000032180">
    <property type="component" value="Chromosome 11"/>
</dbReference>
<dbReference type="EnsemblPlants" id="LPERR11G04260.1">
    <property type="protein sequence ID" value="LPERR11G04260.1"/>
    <property type="gene ID" value="LPERR11G04260"/>
</dbReference>
<evidence type="ECO:0000256" key="2">
    <source>
        <dbReference type="ARBA" id="ARBA00010746"/>
    </source>
</evidence>
<keyword evidence="8" id="KW-1185">Reference proteome</keyword>
<feature type="region of interest" description="Disordered" evidence="5">
    <location>
        <begin position="544"/>
        <end position="591"/>
    </location>
</feature>
<evidence type="ECO:0000313" key="7">
    <source>
        <dbReference type="EnsemblPlants" id="LPERR11G04260.1"/>
    </source>
</evidence>
<comment type="subunit">
    <text evidence="3">Homodimer.</text>
</comment>
<evidence type="ECO:0000256" key="1">
    <source>
        <dbReference type="ARBA" id="ARBA00004613"/>
    </source>
</evidence>
<reference evidence="7 8" key="1">
    <citation type="submission" date="2012-08" db="EMBL/GenBank/DDBJ databases">
        <title>Oryza genome evolution.</title>
        <authorList>
            <person name="Wing R.A."/>
        </authorList>
    </citation>
    <scope>NUCLEOTIDE SEQUENCE</scope>
</reference>
<evidence type="ECO:0000256" key="5">
    <source>
        <dbReference type="SAM" id="MobiDB-lite"/>
    </source>
</evidence>
<sequence>MAKRLAVVSVLLVLAAISKADTQSGPGPGPSTSGHGSVPTHLHFYFHDKITGTSPSAVQVVKPPNNKSPTSFGTVYVMDDPLTEGTDPKSKPVGRAQGMYLSSDQARIGFLQAMNIVLTAGPYNGSVITVLGSNHISDNIREMPIVGGTGTFRFGHGYAQAHTYFLDPNGLDAIVEYNIKMAKRLALMLAVYLVPGITGESHKQGMPEPSHSVGYGSVPTHLHFYFHDKLSGPSPSAVRVVSPPNNTSRTFFGMAVVIDDPLTEGPDPGSKLIGRAQGMYVSSDQAQIGFLMAMNIMLTDWPYNGSVITVLGSNHVLDDVREMPIVGGTGTFRFARGYVQAHTYFVDFNTGDAIVEYNIKMAKWLALMLVVFLVLGITGEAHTHGGPGPSPSGQGFVPIHLHFYFHEKVSGPLPSAVMVVNPPNNMSRTLFGMVVVLDDALTEGPDLGSKLVGRAQGMYFSSNQVQIGLLMAMNIILTDGPYNGSMITVLGSNHILDDVREMPIVGGTGAFRFARGYVQAHTYFVDFNTQDATVDYNAHATPTLPHALSSPHPPLHTKQNAPLPAPQPCRCSRLPPPAAGTSDPLPRGSVAILSPPPRSVLPLLNDAPALAAGRRPRRRRAIQSLLARRFPFLPRAGLRTTSLPFRRPTGSTDASTMEAKGVVVITLVVSLLVAVASAAHPEGGPVSARIGSSSVPTHLHFYFHDKVSKPSPSAVRVVDPVDPRSFFGMVNVMDDSLTEGPEPKSKPVGRAQGMYMGSDQAKLGFLQAMNLVFTDGPYNGSVISVLGRNCPLDDVREMPVIGGTGAFRFARGYAQAHTHTLDLKTGDAIVEYNVYVMH</sequence>
<evidence type="ECO:0000256" key="4">
    <source>
        <dbReference type="ARBA" id="ARBA00022525"/>
    </source>
</evidence>
<dbReference type="InterPro" id="IPR004265">
    <property type="entry name" value="Dirigent"/>
</dbReference>
<evidence type="ECO:0000256" key="3">
    <source>
        <dbReference type="ARBA" id="ARBA00011738"/>
    </source>
</evidence>
<keyword evidence="6" id="KW-0732">Signal</keyword>
<dbReference type="InterPro" id="IPR044859">
    <property type="entry name" value="Allene_oxi_cyc_Dirigent"/>
</dbReference>
<name>A0A0D9XPN6_9ORYZ</name>
<dbReference type="HOGENOM" id="CLU_017471_0_0_1"/>
<dbReference type="STRING" id="77586.A0A0D9XPN6"/>
<comment type="subcellular location">
    <subcellularLocation>
        <location evidence="1">Secreted</location>
    </subcellularLocation>
</comment>
<reference evidence="7" key="3">
    <citation type="submission" date="2015-04" db="UniProtKB">
        <authorList>
            <consortium name="EnsemblPlants"/>
        </authorList>
    </citation>
    <scope>IDENTIFICATION</scope>
</reference>
<dbReference type="PANTHER" id="PTHR21495">
    <property type="entry name" value="NUCLEOPORIN-RELATED"/>
    <property type="match status" value="1"/>
</dbReference>
<dbReference type="Pfam" id="PF03018">
    <property type="entry name" value="Dirigent"/>
    <property type="match status" value="4"/>
</dbReference>
<protein>
    <recommendedName>
        <fullName evidence="9">Dirigent protein</fullName>
    </recommendedName>
</protein>
<accession>A0A0D9XPN6</accession>
<evidence type="ECO:0008006" key="9">
    <source>
        <dbReference type="Google" id="ProtNLM"/>
    </source>
</evidence>
<organism evidence="7 8">
    <name type="scientific">Leersia perrieri</name>
    <dbReference type="NCBI Taxonomy" id="77586"/>
    <lineage>
        <taxon>Eukaryota</taxon>
        <taxon>Viridiplantae</taxon>
        <taxon>Streptophyta</taxon>
        <taxon>Embryophyta</taxon>
        <taxon>Tracheophyta</taxon>
        <taxon>Spermatophyta</taxon>
        <taxon>Magnoliopsida</taxon>
        <taxon>Liliopsida</taxon>
        <taxon>Poales</taxon>
        <taxon>Poaceae</taxon>
        <taxon>BOP clade</taxon>
        <taxon>Oryzoideae</taxon>
        <taxon>Oryzeae</taxon>
        <taxon>Oryzinae</taxon>
        <taxon>Leersia</taxon>
    </lineage>
</organism>
<keyword evidence="4" id="KW-0964">Secreted</keyword>